<keyword evidence="1" id="KW-0808">Transferase</keyword>
<dbReference type="InterPro" id="IPR007373">
    <property type="entry name" value="Thiamin_PyroPKinase_B1-bd"/>
</dbReference>
<evidence type="ECO:0000256" key="2">
    <source>
        <dbReference type="ARBA" id="ARBA00022741"/>
    </source>
</evidence>
<keyword evidence="8" id="KW-1185">Reference proteome</keyword>
<dbReference type="GO" id="GO:0030975">
    <property type="term" value="F:thiamine binding"/>
    <property type="evidence" value="ECO:0007669"/>
    <property type="project" value="InterPro"/>
</dbReference>
<dbReference type="InterPro" id="IPR053149">
    <property type="entry name" value="TPK"/>
</dbReference>
<keyword evidence="3" id="KW-0418">Kinase</keyword>
<dbReference type="EMBL" id="CP011232">
    <property type="protein sequence ID" value="AKI97190.1"/>
    <property type="molecule type" value="Genomic_DNA"/>
</dbReference>
<dbReference type="InterPro" id="IPR036759">
    <property type="entry name" value="TPK_catalytic_sf"/>
</dbReference>
<dbReference type="Proteomes" id="UP000035159">
    <property type="component" value="Chromosome"/>
</dbReference>
<dbReference type="GO" id="GO:0005524">
    <property type="term" value="F:ATP binding"/>
    <property type="evidence" value="ECO:0007669"/>
    <property type="project" value="UniProtKB-KW"/>
</dbReference>
<dbReference type="SMART" id="SM00983">
    <property type="entry name" value="TPK_B1_binding"/>
    <property type="match status" value="1"/>
</dbReference>
<keyword evidence="2" id="KW-0547">Nucleotide-binding</keyword>
<sequence>MKTAAVFLGGKKDSSKKFFRKIVNISDFIVAVDSGAEYLRKIEVVPDLLIGDLDSVSPETLNWCVSNGVETIKFPHEKDETDTELALIELNNRGFNRVILLTATGGREDHFLATLMLLLKFSKEEMEVKILSERVEIGLVHGSKTFSAIPGETWSIFPFGSLVPGVTLKGFKYELENREMAFDQPFGISNTATANEVTIAAEKGKVIYFRWLKEF</sequence>
<dbReference type="OrthoDB" id="9804377at2"/>
<dbReference type="Pfam" id="PF04263">
    <property type="entry name" value="TPK_catalytic"/>
    <property type="match status" value="1"/>
</dbReference>
<reference evidence="7 8" key="1">
    <citation type="submission" date="2015-04" db="EMBL/GenBank/DDBJ databases">
        <title>Complete Genome Sequence of Kosmotoga pacifica SLHLJ1.</title>
        <authorList>
            <person name="Jiang L.J."/>
            <person name="Shao Z.Z."/>
            <person name="Jebbar M."/>
        </authorList>
    </citation>
    <scope>NUCLEOTIDE SEQUENCE [LARGE SCALE GENOMIC DNA]</scope>
    <source>
        <strain evidence="7 8">SLHLJ1</strain>
    </source>
</reference>
<dbReference type="GO" id="GO:0006772">
    <property type="term" value="P:thiamine metabolic process"/>
    <property type="evidence" value="ECO:0007669"/>
    <property type="project" value="UniProtKB-UniRule"/>
</dbReference>
<dbReference type="InterPro" id="IPR036371">
    <property type="entry name" value="TPK_B1-bd_sf"/>
</dbReference>
<dbReference type="STRING" id="1330330.IX53_04485"/>
<gene>
    <name evidence="7" type="ORF">IX53_04485</name>
</gene>
<evidence type="ECO:0000313" key="8">
    <source>
        <dbReference type="Proteomes" id="UP000035159"/>
    </source>
</evidence>
<dbReference type="PANTHER" id="PTHR41299:SF1">
    <property type="entry name" value="THIAMINE PYROPHOSPHOKINASE"/>
    <property type="match status" value="1"/>
</dbReference>
<evidence type="ECO:0000256" key="3">
    <source>
        <dbReference type="ARBA" id="ARBA00022777"/>
    </source>
</evidence>
<proteinExistence type="predicted"/>
<keyword evidence="4" id="KW-0067">ATP-binding</keyword>
<dbReference type="AlphaFoldDB" id="A0A0G2Z6G7"/>
<dbReference type="KEGG" id="kpf:IX53_04485"/>
<name>A0A0G2Z6G7_9BACT</name>
<protein>
    <recommendedName>
        <fullName evidence="5">Thiamine diphosphokinase</fullName>
        <ecNumber evidence="5">2.7.6.2</ecNumber>
    </recommendedName>
</protein>
<dbReference type="NCBIfam" id="TIGR01378">
    <property type="entry name" value="thi_PPkinase"/>
    <property type="match status" value="1"/>
</dbReference>
<dbReference type="GO" id="GO:0009229">
    <property type="term" value="P:thiamine diphosphate biosynthetic process"/>
    <property type="evidence" value="ECO:0007669"/>
    <property type="project" value="InterPro"/>
</dbReference>
<feature type="domain" description="Thiamin pyrophosphokinase thiamin-binding" evidence="6">
    <location>
        <begin position="142"/>
        <end position="207"/>
    </location>
</feature>
<evidence type="ECO:0000256" key="5">
    <source>
        <dbReference type="NCBIfam" id="TIGR01378"/>
    </source>
</evidence>
<dbReference type="GO" id="GO:0016301">
    <property type="term" value="F:kinase activity"/>
    <property type="evidence" value="ECO:0007669"/>
    <property type="project" value="UniProtKB-KW"/>
</dbReference>
<dbReference type="SUPFAM" id="SSF63999">
    <property type="entry name" value="Thiamin pyrophosphokinase, catalytic domain"/>
    <property type="match status" value="1"/>
</dbReference>
<dbReference type="RefSeq" id="WP_047754324.1">
    <property type="nucleotide sequence ID" value="NZ_CAJUHA010000008.1"/>
</dbReference>
<evidence type="ECO:0000256" key="4">
    <source>
        <dbReference type="ARBA" id="ARBA00022840"/>
    </source>
</evidence>
<evidence type="ECO:0000259" key="6">
    <source>
        <dbReference type="SMART" id="SM00983"/>
    </source>
</evidence>
<dbReference type="InterPro" id="IPR006282">
    <property type="entry name" value="Thi_PPkinase"/>
</dbReference>
<accession>A0A0G2Z6G7</accession>
<dbReference type="PATRIC" id="fig|1330330.3.peg.901"/>
<dbReference type="Gene3D" id="3.40.50.10240">
    <property type="entry name" value="Thiamin pyrophosphokinase, catalytic domain"/>
    <property type="match status" value="1"/>
</dbReference>
<dbReference type="PANTHER" id="PTHR41299">
    <property type="entry name" value="THIAMINE PYROPHOSPHOKINASE"/>
    <property type="match status" value="1"/>
</dbReference>
<evidence type="ECO:0000313" key="7">
    <source>
        <dbReference type="EMBL" id="AKI97190.1"/>
    </source>
</evidence>
<evidence type="ECO:0000256" key="1">
    <source>
        <dbReference type="ARBA" id="ARBA00022679"/>
    </source>
</evidence>
<dbReference type="Pfam" id="PF04265">
    <property type="entry name" value="TPK_B1_binding"/>
    <property type="match status" value="1"/>
</dbReference>
<dbReference type="EC" id="2.7.6.2" evidence="5"/>
<dbReference type="CDD" id="cd07995">
    <property type="entry name" value="TPK"/>
    <property type="match status" value="1"/>
</dbReference>
<dbReference type="SUPFAM" id="SSF63862">
    <property type="entry name" value="Thiamin pyrophosphokinase, substrate-binding domain"/>
    <property type="match status" value="1"/>
</dbReference>
<dbReference type="GO" id="GO:0004788">
    <property type="term" value="F:thiamine diphosphokinase activity"/>
    <property type="evidence" value="ECO:0007669"/>
    <property type="project" value="UniProtKB-UniRule"/>
</dbReference>
<dbReference type="InterPro" id="IPR007371">
    <property type="entry name" value="TPK_catalytic"/>
</dbReference>
<organism evidence="7 8">
    <name type="scientific">Kosmotoga pacifica</name>
    <dbReference type="NCBI Taxonomy" id="1330330"/>
    <lineage>
        <taxon>Bacteria</taxon>
        <taxon>Thermotogati</taxon>
        <taxon>Thermotogota</taxon>
        <taxon>Thermotogae</taxon>
        <taxon>Kosmotogales</taxon>
        <taxon>Kosmotogaceae</taxon>
        <taxon>Kosmotoga</taxon>
    </lineage>
</organism>